<feature type="domain" description="SGNH hydrolase-type esterase" evidence="1">
    <location>
        <begin position="6"/>
        <end position="191"/>
    </location>
</feature>
<gene>
    <name evidence="2" type="ORF">ACFPOF_00405</name>
</gene>
<protein>
    <submittedName>
        <fullName evidence="2">GDSL-type esterase/lipase family protein</fullName>
    </submittedName>
</protein>
<evidence type="ECO:0000313" key="2">
    <source>
        <dbReference type="EMBL" id="MFC5401191.1"/>
    </source>
</evidence>
<evidence type="ECO:0000313" key="3">
    <source>
        <dbReference type="Proteomes" id="UP001596113"/>
    </source>
</evidence>
<accession>A0ABW0HLS7</accession>
<proteinExistence type="predicted"/>
<comment type="caution">
    <text evidence="2">The sequence shown here is derived from an EMBL/GenBank/DDBJ whole genome shotgun (WGS) entry which is preliminary data.</text>
</comment>
<keyword evidence="3" id="KW-1185">Reference proteome</keyword>
<dbReference type="InterPro" id="IPR036514">
    <property type="entry name" value="SGNH_hydro_sf"/>
</dbReference>
<dbReference type="Gene3D" id="3.40.50.1110">
    <property type="entry name" value="SGNH hydrolase"/>
    <property type="match status" value="1"/>
</dbReference>
<sequence>MIHYAAIGDSLTSGFGDLFGGGFVPKYANDIQHRLQQQVVYDKMGMSGARSDKILAVIRGNYGVRETLRNADIITVTAGGNDLVDAAKGQSNSDAYRQALAKSRHNIAGMLEEIRKLKTSQSTYMVRLVGLYNPWPSVPESGAWIRRFNAQLEIFQDATVKVANVFDAFSGRERDLLFFDHFHPNGRGYAIMAEALDRTGYKPLG</sequence>
<dbReference type="RefSeq" id="WP_378128514.1">
    <property type="nucleotide sequence ID" value="NZ_JBHSMI010000001.1"/>
</dbReference>
<dbReference type="SUPFAM" id="SSF52266">
    <property type="entry name" value="SGNH hydrolase"/>
    <property type="match status" value="1"/>
</dbReference>
<organism evidence="2 3">
    <name type="scientific">Cohnella soli</name>
    <dbReference type="NCBI Taxonomy" id="425005"/>
    <lineage>
        <taxon>Bacteria</taxon>
        <taxon>Bacillati</taxon>
        <taxon>Bacillota</taxon>
        <taxon>Bacilli</taxon>
        <taxon>Bacillales</taxon>
        <taxon>Paenibacillaceae</taxon>
        <taxon>Cohnella</taxon>
    </lineage>
</organism>
<dbReference type="InterPro" id="IPR013830">
    <property type="entry name" value="SGNH_hydro"/>
</dbReference>
<dbReference type="EMBL" id="JBHSMI010000001">
    <property type="protein sequence ID" value="MFC5401191.1"/>
    <property type="molecule type" value="Genomic_DNA"/>
</dbReference>
<dbReference type="InterPro" id="IPR051532">
    <property type="entry name" value="Ester_Hydrolysis_Enzymes"/>
</dbReference>
<dbReference type="PANTHER" id="PTHR30383:SF27">
    <property type="entry name" value="SPORE GERMINATION LIPASE LIPC"/>
    <property type="match status" value="1"/>
</dbReference>
<reference evidence="3" key="1">
    <citation type="journal article" date="2019" name="Int. J. Syst. Evol. Microbiol.">
        <title>The Global Catalogue of Microorganisms (GCM) 10K type strain sequencing project: providing services to taxonomists for standard genome sequencing and annotation.</title>
        <authorList>
            <consortium name="The Broad Institute Genomics Platform"/>
            <consortium name="The Broad Institute Genome Sequencing Center for Infectious Disease"/>
            <person name="Wu L."/>
            <person name="Ma J."/>
        </authorList>
    </citation>
    <scope>NUCLEOTIDE SEQUENCE [LARGE SCALE GENOMIC DNA]</scope>
    <source>
        <strain evidence="3">CGMCC 1.18575</strain>
    </source>
</reference>
<dbReference type="Pfam" id="PF13472">
    <property type="entry name" value="Lipase_GDSL_2"/>
    <property type="match status" value="1"/>
</dbReference>
<evidence type="ECO:0000259" key="1">
    <source>
        <dbReference type="Pfam" id="PF13472"/>
    </source>
</evidence>
<name>A0ABW0HLS7_9BACL</name>
<dbReference type="PANTHER" id="PTHR30383">
    <property type="entry name" value="THIOESTERASE 1/PROTEASE 1/LYSOPHOSPHOLIPASE L1"/>
    <property type="match status" value="1"/>
</dbReference>
<dbReference type="Proteomes" id="UP001596113">
    <property type="component" value="Unassembled WGS sequence"/>
</dbReference>